<protein>
    <submittedName>
        <fullName evidence="2">GNAT family N-acetyltransferase</fullName>
    </submittedName>
</protein>
<evidence type="ECO:0000259" key="1">
    <source>
        <dbReference type="Pfam" id="PF13302"/>
    </source>
</evidence>
<dbReference type="PANTHER" id="PTHR43441">
    <property type="entry name" value="RIBOSOMAL-PROTEIN-SERINE ACETYLTRANSFERASE"/>
    <property type="match status" value="1"/>
</dbReference>
<dbReference type="InterPro" id="IPR051908">
    <property type="entry name" value="Ribosomal_N-acetyltransferase"/>
</dbReference>
<proteinExistence type="predicted"/>
<organism evidence="2 3">
    <name type="scientific">Acidisoma silvae</name>
    <dbReference type="NCBI Taxonomy" id="2802396"/>
    <lineage>
        <taxon>Bacteria</taxon>
        <taxon>Pseudomonadati</taxon>
        <taxon>Pseudomonadota</taxon>
        <taxon>Alphaproteobacteria</taxon>
        <taxon>Acetobacterales</taxon>
        <taxon>Acidocellaceae</taxon>
        <taxon>Acidisoma</taxon>
    </lineage>
</organism>
<dbReference type="FunFam" id="3.40.630.30:FF:000047">
    <property type="entry name" value="Acetyltransferase, GNAT family"/>
    <property type="match status" value="1"/>
</dbReference>
<keyword evidence="3" id="KW-1185">Reference proteome</keyword>
<sequence length="223" mass="24911">MSLSDWAGVPRPERVTLDGLYARLEPLDPLRHTDELFDAASAPGAAARFRYLFESEPADAAEFSAWVAKAAAGTDPLFFAVIDKATGGAEGRQALMRIDPVHGVIEIGSIHWGPAIQRSRVTTEALYLFARYAFETLGYRRFEWKCNDGNAPSKQAARRFGFTYEGLFRQHMVAKGQNRDTAWFSMIDSEWPALSAAFQAWLDPANFNAAGQQKRRLEDFRAS</sequence>
<dbReference type="InterPro" id="IPR000182">
    <property type="entry name" value="GNAT_dom"/>
</dbReference>
<dbReference type="SUPFAM" id="SSF55729">
    <property type="entry name" value="Acyl-CoA N-acyltransferases (Nat)"/>
    <property type="match status" value="1"/>
</dbReference>
<dbReference type="GO" id="GO:1990189">
    <property type="term" value="F:protein N-terminal-serine acetyltransferase activity"/>
    <property type="evidence" value="ECO:0007669"/>
    <property type="project" value="TreeGrafter"/>
</dbReference>
<accession>A0A964DXF3</accession>
<name>A0A964DXF3_9PROT</name>
<reference evidence="2" key="2">
    <citation type="submission" date="2021-01" db="EMBL/GenBank/DDBJ databases">
        <authorList>
            <person name="Mieszkin S."/>
            <person name="Pouder E."/>
            <person name="Alain K."/>
        </authorList>
    </citation>
    <scope>NUCLEOTIDE SEQUENCE</scope>
    <source>
        <strain evidence="2">HW T2.11</strain>
    </source>
</reference>
<comment type="caution">
    <text evidence="2">The sequence shown here is derived from an EMBL/GenBank/DDBJ whole genome shotgun (WGS) entry which is preliminary data.</text>
</comment>
<dbReference type="Gene3D" id="3.40.630.30">
    <property type="match status" value="1"/>
</dbReference>
<dbReference type="AlphaFoldDB" id="A0A964DXF3"/>
<evidence type="ECO:0000313" key="2">
    <source>
        <dbReference type="EMBL" id="MCB8873992.1"/>
    </source>
</evidence>
<feature type="domain" description="N-acetyltransferase" evidence="1">
    <location>
        <begin position="28"/>
        <end position="163"/>
    </location>
</feature>
<dbReference type="Pfam" id="PF13302">
    <property type="entry name" value="Acetyltransf_3"/>
    <property type="match status" value="1"/>
</dbReference>
<dbReference type="EMBL" id="JAESVB010000001">
    <property type="protein sequence ID" value="MCB8873992.1"/>
    <property type="molecule type" value="Genomic_DNA"/>
</dbReference>
<dbReference type="InterPro" id="IPR016181">
    <property type="entry name" value="Acyl_CoA_acyltransferase"/>
</dbReference>
<gene>
    <name evidence="2" type="ORF">ASILVAE211_02270</name>
</gene>
<reference evidence="2" key="1">
    <citation type="journal article" date="2021" name="Microorganisms">
        <title>Acidisoma silvae sp. nov. and Acidisomacellulosilytica sp. nov., Two Acidophilic Bacteria Isolated from Decaying Wood, Hydrolyzing Cellulose and Producing Poly-3-hydroxybutyrate.</title>
        <authorList>
            <person name="Mieszkin S."/>
            <person name="Pouder E."/>
            <person name="Uroz S."/>
            <person name="Simon-Colin C."/>
            <person name="Alain K."/>
        </authorList>
    </citation>
    <scope>NUCLEOTIDE SEQUENCE</scope>
    <source>
        <strain evidence="2">HW T2.11</strain>
    </source>
</reference>
<evidence type="ECO:0000313" key="3">
    <source>
        <dbReference type="Proteomes" id="UP000708298"/>
    </source>
</evidence>
<dbReference type="PANTHER" id="PTHR43441:SF2">
    <property type="entry name" value="FAMILY ACETYLTRANSFERASE, PUTATIVE (AFU_ORTHOLOGUE AFUA_7G00850)-RELATED"/>
    <property type="match status" value="1"/>
</dbReference>
<dbReference type="Proteomes" id="UP000708298">
    <property type="component" value="Unassembled WGS sequence"/>
</dbReference>
<dbReference type="GO" id="GO:0008999">
    <property type="term" value="F:protein-N-terminal-alanine acetyltransferase activity"/>
    <property type="evidence" value="ECO:0007669"/>
    <property type="project" value="TreeGrafter"/>
</dbReference>
<dbReference type="RefSeq" id="WP_227319648.1">
    <property type="nucleotide sequence ID" value="NZ_JAESVB010000001.1"/>
</dbReference>